<gene>
    <name evidence="1" type="ORF">Celaphus_00008456</name>
</gene>
<dbReference type="Proteomes" id="UP000242450">
    <property type="component" value="Chromosome 15"/>
</dbReference>
<evidence type="ECO:0000313" key="1">
    <source>
        <dbReference type="EMBL" id="OWK08033.1"/>
    </source>
</evidence>
<evidence type="ECO:0000313" key="2">
    <source>
        <dbReference type="Proteomes" id="UP000242450"/>
    </source>
</evidence>
<accession>A0A212CPZ0</accession>
<dbReference type="AlphaFoldDB" id="A0A212CPZ0"/>
<comment type="caution">
    <text evidence="1">The sequence shown here is derived from an EMBL/GenBank/DDBJ whole genome shotgun (WGS) entry which is preliminary data.</text>
</comment>
<dbReference type="EMBL" id="MKHE01000015">
    <property type="protein sequence ID" value="OWK08033.1"/>
    <property type="molecule type" value="Genomic_DNA"/>
</dbReference>
<organism evidence="1 2">
    <name type="scientific">Cervus elaphus hippelaphus</name>
    <name type="common">European red deer</name>
    <dbReference type="NCBI Taxonomy" id="46360"/>
    <lineage>
        <taxon>Eukaryota</taxon>
        <taxon>Metazoa</taxon>
        <taxon>Chordata</taxon>
        <taxon>Craniata</taxon>
        <taxon>Vertebrata</taxon>
        <taxon>Euteleostomi</taxon>
        <taxon>Mammalia</taxon>
        <taxon>Eutheria</taxon>
        <taxon>Laurasiatheria</taxon>
        <taxon>Artiodactyla</taxon>
        <taxon>Ruminantia</taxon>
        <taxon>Pecora</taxon>
        <taxon>Cervidae</taxon>
        <taxon>Cervinae</taxon>
        <taxon>Cervus</taxon>
    </lineage>
</organism>
<name>A0A212CPZ0_CEREH</name>
<reference evidence="1 2" key="1">
    <citation type="journal article" date="2018" name="Mol. Genet. Genomics">
        <title>The red deer Cervus elaphus genome CerEla1.0: sequencing, annotating, genes, and chromosomes.</title>
        <authorList>
            <person name="Bana N.A."/>
            <person name="Nyiri A."/>
            <person name="Nagy J."/>
            <person name="Frank K."/>
            <person name="Nagy T."/>
            <person name="Steger V."/>
            <person name="Schiller M."/>
            <person name="Lakatos P."/>
            <person name="Sugar L."/>
            <person name="Horn P."/>
            <person name="Barta E."/>
            <person name="Orosz L."/>
        </authorList>
    </citation>
    <scope>NUCLEOTIDE SEQUENCE [LARGE SCALE GENOMIC DNA]</scope>
    <source>
        <strain evidence="1">Hungarian</strain>
    </source>
</reference>
<proteinExistence type="predicted"/>
<protein>
    <submittedName>
        <fullName evidence="1">Uncharacterized protein</fullName>
    </submittedName>
</protein>
<sequence>MKTPSPTDILCNLACLYTSDRYGEAEYCFPKESSKDLSPVERQVLTCTMTTLRGQQMCKDTTICRYPEGCTTTAS</sequence>
<keyword evidence="2" id="KW-1185">Reference proteome</keyword>